<evidence type="ECO:0000313" key="2">
    <source>
        <dbReference type="EMBL" id="MFC4428019.1"/>
    </source>
</evidence>
<comment type="caution">
    <text evidence="2">The sequence shown here is derived from an EMBL/GenBank/DDBJ whole genome shotgun (WGS) entry which is preliminary data.</text>
</comment>
<feature type="transmembrane region" description="Helical" evidence="1">
    <location>
        <begin position="51"/>
        <end position="69"/>
    </location>
</feature>
<dbReference type="EMBL" id="JBHSEH010000028">
    <property type="protein sequence ID" value="MFC4428019.1"/>
    <property type="molecule type" value="Genomic_DNA"/>
</dbReference>
<keyword evidence="1" id="KW-0472">Membrane</keyword>
<accession>A0ABV8XR47</accession>
<sequence length="161" mass="18023">MDRTMFSRWDPLNPTNILAAIQLGWAFVVYHRPYLPEVLPSYSRFNALLPWPVWGWAALLIALGLLFTPRSSAWRLLAHAACGMYFLLASAAFGSGVGTTTAVTNCTILSGVSAVLFARTAVHWAGSTGWWDRLVRHPPRWLRRLARVQEFKPDPEEQDGG</sequence>
<evidence type="ECO:0000313" key="3">
    <source>
        <dbReference type="Proteomes" id="UP001595998"/>
    </source>
</evidence>
<proteinExistence type="predicted"/>
<keyword evidence="3" id="KW-1185">Reference proteome</keyword>
<keyword evidence="1" id="KW-0812">Transmembrane</keyword>
<dbReference type="Proteomes" id="UP001595998">
    <property type="component" value="Unassembled WGS sequence"/>
</dbReference>
<dbReference type="RefSeq" id="WP_380042146.1">
    <property type="nucleotide sequence ID" value="NZ_JBHSEH010000028.1"/>
</dbReference>
<organism evidence="2 3">
    <name type="scientific">Deinococcus navajonensis</name>
    <dbReference type="NCBI Taxonomy" id="309884"/>
    <lineage>
        <taxon>Bacteria</taxon>
        <taxon>Thermotogati</taxon>
        <taxon>Deinococcota</taxon>
        <taxon>Deinococci</taxon>
        <taxon>Deinococcales</taxon>
        <taxon>Deinococcaceae</taxon>
        <taxon>Deinococcus</taxon>
    </lineage>
</organism>
<feature type="transmembrane region" description="Helical" evidence="1">
    <location>
        <begin position="12"/>
        <end position="31"/>
    </location>
</feature>
<keyword evidence="1" id="KW-1133">Transmembrane helix</keyword>
<protein>
    <submittedName>
        <fullName evidence="2">Uncharacterized protein</fullName>
    </submittedName>
</protein>
<reference evidence="3" key="1">
    <citation type="journal article" date="2019" name="Int. J. Syst. Evol. Microbiol.">
        <title>The Global Catalogue of Microorganisms (GCM) 10K type strain sequencing project: providing services to taxonomists for standard genome sequencing and annotation.</title>
        <authorList>
            <consortium name="The Broad Institute Genomics Platform"/>
            <consortium name="The Broad Institute Genome Sequencing Center for Infectious Disease"/>
            <person name="Wu L."/>
            <person name="Ma J."/>
        </authorList>
    </citation>
    <scope>NUCLEOTIDE SEQUENCE [LARGE SCALE GENOMIC DNA]</scope>
    <source>
        <strain evidence="3">CCUG 56029</strain>
    </source>
</reference>
<feature type="transmembrane region" description="Helical" evidence="1">
    <location>
        <begin position="76"/>
        <end position="97"/>
    </location>
</feature>
<name>A0ABV8XR47_9DEIO</name>
<gene>
    <name evidence="2" type="ORF">ACFOZ9_17575</name>
</gene>
<evidence type="ECO:0000256" key="1">
    <source>
        <dbReference type="SAM" id="Phobius"/>
    </source>
</evidence>